<keyword evidence="11" id="KW-0732">Signal</keyword>
<dbReference type="GO" id="GO:0015891">
    <property type="term" value="P:siderophore transport"/>
    <property type="evidence" value="ECO:0007669"/>
    <property type="project" value="InterPro"/>
</dbReference>
<evidence type="ECO:0000256" key="1">
    <source>
        <dbReference type="ARBA" id="ARBA00004383"/>
    </source>
</evidence>
<proteinExistence type="inferred from homology"/>
<evidence type="ECO:0000256" key="9">
    <source>
        <dbReference type="ARBA" id="ARBA00023136"/>
    </source>
</evidence>
<dbReference type="GO" id="GO:0098797">
    <property type="term" value="C:plasma membrane protein complex"/>
    <property type="evidence" value="ECO:0007669"/>
    <property type="project" value="TreeGrafter"/>
</dbReference>
<evidence type="ECO:0000256" key="5">
    <source>
        <dbReference type="ARBA" id="ARBA00022519"/>
    </source>
</evidence>
<feature type="signal peptide" evidence="11">
    <location>
        <begin position="1"/>
        <end position="20"/>
    </location>
</feature>
<dbReference type="Pfam" id="PF03544">
    <property type="entry name" value="TonB_C"/>
    <property type="match status" value="1"/>
</dbReference>
<feature type="chain" id="PRO_5021018673" evidence="11">
    <location>
        <begin position="21"/>
        <end position="252"/>
    </location>
</feature>
<dbReference type="NCBIfam" id="TIGR01352">
    <property type="entry name" value="tonB_Cterm"/>
    <property type="match status" value="1"/>
</dbReference>
<evidence type="ECO:0000313" key="14">
    <source>
        <dbReference type="Proteomes" id="UP000309561"/>
    </source>
</evidence>
<dbReference type="PANTHER" id="PTHR33446">
    <property type="entry name" value="PROTEIN TONB-RELATED"/>
    <property type="match status" value="1"/>
</dbReference>
<evidence type="ECO:0000256" key="7">
    <source>
        <dbReference type="ARBA" id="ARBA00022927"/>
    </source>
</evidence>
<keyword evidence="9" id="KW-0472">Membrane</keyword>
<dbReference type="PROSITE" id="PS52015">
    <property type="entry name" value="TONB_CTD"/>
    <property type="match status" value="1"/>
</dbReference>
<evidence type="ECO:0000256" key="4">
    <source>
        <dbReference type="ARBA" id="ARBA00022475"/>
    </source>
</evidence>
<dbReference type="GO" id="GO:0015031">
    <property type="term" value="P:protein transport"/>
    <property type="evidence" value="ECO:0007669"/>
    <property type="project" value="UniProtKB-KW"/>
</dbReference>
<dbReference type="GO" id="GO:0055085">
    <property type="term" value="P:transmembrane transport"/>
    <property type="evidence" value="ECO:0007669"/>
    <property type="project" value="InterPro"/>
</dbReference>
<feature type="region of interest" description="Disordered" evidence="10">
    <location>
        <begin position="51"/>
        <end position="88"/>
    </location>
</feature>
<keyword evidence="6" id="KW-0812">Transmembrane</keyword>
<dbReference type="InterPro" id="IPR051045">
    <property type="entry name" value="TonB-dependent_transducer"/>
</dbReference>
<sequence length="252" mass="28402">MNTFWQRALVSIASTTILHASIFYSLSSVNQPQIVTQKAVEISLIDNAEIEKKEEPKPKKEPKPTIKPKPIEKEEPKIKPKPTIKPKPIVKKEPKIEPKPVVKEIPIIEQEPIVEKKPLIYKEAPKIVQNEINTEIKETLVSQETREKQEMKSKVSEDKLALYLSKVRAKIQENLRYPPLAKRLKIEGESVVGFEILPDGSVRESSIGIKNSSGHKSLDRQAISTILSVSPFDAPPQNNMSIVLPVAFKLNL</sequence>
<keyword evidence="7" id="KW-0653">Protein transport</keyword>
<feature type="domain" description="TonB C-terminal" evidence="12">
    <location>
        <begin position="162"/>
        <end position="252"/>
    </location>
</feature>
<keyword evidence="4" id="KW-1003">Cell membrane</keyword>
<protein>
    <submittedName>
        <fullName evidence="13">Energy transducer TonB</fullName>
    </submittedName>
</protein>
<comment type="similarity">
    <text evidence="2">Belongs to the TonB family.</text>
</comment>
<comment type="caution">
    <text evidence="13">The sequence shown here is derived from an EMBL/GenBank/DDBJ whole genome shotgun (WGS) entry which is preliminary data.</text>
</comment>
<dbReference type="InterPro" id="IPR006260">
    <property type="entry name" value="TonB/TolA_C"/>
</dbReference>
<gene>
    <name evidence="13" type="ORF">FCU45_07345</name>
</gene>
<evidence type="ECO:0000256" key="10">
    <source>
        <dbReference type="SAM" id="MobiDB-lite"/>
    </source>
</evidence>
<accession>A0A4U2Z647</accession>
<dbReference type="PRINTS" id="PR01374">
    <property type="entry name" value="TONBPROTEIN"/>
</dbReference>
<name>A0A4U2Z647_9BACT</name>
<dbReference type="InterPro" id="IPR037682">
    <property type="entry name" value="TonB_C"/>
</dbReference>
<dbReference type="EMBL" id="SZPX01000005">
    <property type="protein sequence ID" value="TKI69325.1"/>
    <property type="molecule type" value="Genomic_DNA"/>
</dbReference>
<organism evidence="13 14">
    <name type="scientific">Sulfurimonas crateris</name>
    <dbReference type="NCBI Taxonomy" id="2574727"/>
    <lineage>
        <taxon>Bacteria</taxon>
        <taxon>Pseudomonadati</taxon>
        <taxon>Campylobacterota</taxon>
        <taxon>Epsilonproteobacteria</taxon>
        <taxon>Campylobacterales</taxon>
        <taxon>Sulfurimonadaceae</taxon>
        <taxon>Sulfurimonas</taxon>
    </lineage>
</organism>
<evidence type="ECO:0000259" key="12">
    <source>
        <dbReference type="PROSITE" id="PS52015"/>
    </source>
</evidence>
<dbReference type="Gene3D" id="3.30.1150.10">
    <property type="match status" value="1"/>
</dbReference>
<dbReference type="GO" id="GO:0031992">
    <property type="term" value="F:energy transducer activity"/>
    <property type="evidence" value="ECO:0007669"/>
    <property type="project" value="InterPro"/>
</dbReference>
<evidence type="ECO:0000256" key="11">
    <source>
        <dbReference type="SAM" id="SignalP"/>
    </source>
</evidence>
<evidence type="ECO:0000256" key="3">
    <source>
        <dbReference type="ARBA" id="ARBA00022448"/>
    </source>
</evidence>
<dbReference type="RefSeq" id="WP_137013837.1">
    <property type="nucleotide sequence ID" value="NZ_SZPX01000005.1"/>
</dbReference>
<dbReference type="AlphaFoldDB" id="A0A4U2Z647"/>
<comment type="subcellular location">
    <subcellularLocation>
        <location evidence="1">Cell inner membrane</location>
        <topology evidence="1">Single-pass membrane protein</topology>
        <orientation evidence="1">Periplasmic side</orientation>
    </subcellularLocation>
</comment>
<evidence type="ECO:0000313" key="13">
    <source>
        <dbReference type="EMBL" id="TKI69325.1"/>
    </source>
</evidence>
<dbReference type="InterPro" id="IPR003538">
    <property type="entry name" value="TonB"/>
</dbReference>
<keyword evidence="5" id="KW-0997">Cell inner membrane</keyword>
<feature type="compositionally biased region" description="Basic and acidic residues" evidence="10">
    <location>
        <begin position="51"/>
        <end position="78"/>
    </location>
</feature>
<evidence type="ECO:0000256" key="8">
    <source>
        <dbReference type="ARBA" id="ARBA00022989"/>
    </source>
</evidence>
<keyword evidence="3" id="KW-0813">Transport</keyword>
<reference evidence="13 14" key="1">
    <citation type="submission" date="2019-04" db="EMBL/GenBank/DDBJ databases">
        <title>Sulfurimonas crateris sp. nov. a facultative anaerobic sulfur-oxidizing chemolithautotrophic bacterium isolated from a terrestrial mud vulcano.</title>
        <authorList>
            <person name="Ratnikova N.M."/>
            <person name="Slobodkin A.I."/>
            <person name="Merkel A.Y."/>
            <person name="Novikov A."/>
            <person name="Bonch-Osmolovskaya E.A."/>
            <person name="Slobodkina G.B."/>
        </authorList>
    </citation>
    <scope>NUCLEOTIDE SEQUENCE [LARGE SCALE GENOMIC DNA]</scope>
    <source>
        <strain evidence="13 14">SN118</strain>
    </source>
</reference>
<dbReference type="Proteomes" id="UP000309561">
    <property type="component" value="Unassembled WGS sequence"/>
</dbReference>
<evidence type="ECO:0000256" key="6">
    <source>
        <dbReference type="ARBA" id="ARBA00022692"/>
    </source>
</evidence>
<evidence type="ECO:0000256" key="2">
    <source>
        <dbReference type="ARBA" id="ARBA00006555"/>
    </source>
</evidence>
<keyword evidence="14" id="KW-1185">Reference proteome</keyword>
<keyword evidence="8" id="KW-1133">Transmembrane helix</keyword>
<dbReference type="GO" id="GO:0030288">
    <property type="term" value="C:outer membrane-bounded periplasmic space"/>
    <property type="evidence" value="ECO:0007669"/>
    <property type="project" value="InterPro"/>
</dbReference>
<dbReference type="PANTHER" id="PTHR33446:SF2">
    <property type="entry name" value="PROTEIN TONB"/>
    <property type="match status" value="1"/>
</dbReference>
<dbReference type="OrthoDB" id="5334999at2"/>
<dbReference type="SUPFAM" id="SSF74653">
    <property type="entry name" value="TolA/TonB C-terminal domain"/>
    <property type="match status" value="1"/>
</dbReference>